<dbReference type="PROSITE" id="PS50294">
    <property type="entry name" value="WD_REPEATS_REGION"/>
    <property type="match status" value="1"/>
</dbReference>
<feature type="region of interest" description="Disordered" evidence="2">
    <location>
        <begin position="425"/>
        <end position="464"/>
    </location>
</feature>
<feature type="domain" description="HTH cro/C1-type" evidence="3">
    <location>
        <begin position="8"/>
        <end position="64"/>
    </location>
</feature>
<dbReference type="Gene3D" id="2.130.10.10">
    <property type="entry name" value="YVTN repeat-like/Quinoprotein amine dehydrogenase"/>
    <property type="match status" value="4"/>
</dbReference>
<dbReference type="InterPro" id="IPR011047">
    <property type="entry name" value="Quinoprotein_ADH-like_sf"/>
</dbReference>
<organism evidence="4 5">
    <name type="scientific">Nonomuraea typhae</name>
    <dbReference type="NCBI Taxonomy" id="2603600"/>
    <lineage>
        <taxon>Bacteria</taxon>
        <taxon>Bacillati</taxon>
        <taxon>Actinomycetota</taxon>
        <taxon>Actinomycetes</taxon>
        <taxon>Streptosporangiales</taxon>
        <taxon>Streptosporangiaceae</taxon>
        <taxon>Nonomuraea</taxon>
    </lineage>
</organism>
<feature type="repeat" description="WD" evidence="1">
    <location>
        <begin position="1221"/>
        <end position="1261"/>
    </location>
</feature>
<dbReference type="SMART" id="SM00320">
    <property type="entry name" value="WD40"/>
    <property type="match status" value="6"/>
</dbReference>
<dbReference type="Proteomes" id="UP001612741">
    <property type="component" value="Unassembled WGS sequence"/>
</dbReference>
<dbReference type="InterPro" id="IPR027417">
    <property type="entry name" value="P-loop_NTPase"/>
</dbReference>
<dbReference type="CDD" id="cd00200">
    <property type="entry name" value="WD40"/>
    <property type="match status" value="1"/>
</dbReference>
<dbReference type="Gene3D" id="3.40.50.300">
    <property type="entry name" value="P-loop containing nucleotide triphosphate hydrolases"/>
    <property type="match status" value="1"/>
</dbReference>
<feature type="repeat" description="WD" evidence="1">
    <location>
        <begin position="1188"/>
        <end position="1220"/>
    </location>
</feature>
<feature type="region of interest" description="Disordered" evidence="2">
    <location>
        <begin position="1126"/>
        <end position="1152"/>
    </location>
</feature>
<dbReference type="Pfam" id="PF00400">
    <property type="entry name" value="WD40"/>
    <property type="match status" value="4"/>
</dbReference>
<name>A0ABW7YTI9_9ACTN</name>
<evidence type="ECO:0000313" key="4">
    <source>
        <dbReference type="EMBL" id="MFI6499237.1"/>
    </source>
</evidence>
<proteinExistence type="predicted"/>
<dbReference type="InterPro" id="IPR001387">
    <property type="entry name" value="Cro/C1-type_HTH"/>
</dbReference>
<feature type="compositionally biased region" description="Low complexity" evidence="2">
    <location>
        <begin position="444"/>
        <end position="464"/>
    </location>
</feature>
<dbReference type="InterPro" id="IPR001680">
    <property type="entry name" value="WD40_rpt"/>
</dbReference>
<dbReference type="PROSITE" id="PS50082">
    <property type="entry name" value="WD_REPEATS_2"/>
    <property type="match status" value="2"/>
</dbReference>
<keyword evidence="5" id="KW-1185">Reference proteome</keyword>
<keyword evidence="1" id="KW-0853">WD repeat</keyword>
<feature type="region of interest" description="Disordered" evidence="2">
    <location>
        <begin position="195"/>
        <end position="226"/>
    </location>
</feature>
<accession>A0ABW7YTI9</accession>
<dbReference type="InterPro" id="IPR049052">
    <property type="entry name" value="nSTAND1"/>
</dbReference>
<dbReference type="Pfam" id="PF20703">
    <property type="entry name" value="nSTAND1"/>
    <property type="match status" value="1"/>
</dbReference>
<feature type="compositionally biased region" description="Pro residues" evidence="2">
    <location>
        <begin position="198"/>
        <end position="209"/>
    </location>
</feature>
<dbReference type="SUPFAM" id="SSF50998">
    <property type="entry name" value="Quinoprotein alcohol dehydrogenase-like"/>
    <property type="match status" value="1"/>
</dbReference>
<dbReference type="CDD" id="cd00093">
    <property type="entry name" value="HTH_XRE"/>
    <property type="match status" value="1"/>
</dbReference>
<protein>
    <submittedName>
        <fullName evidence="4">AAA family ATPase</fullName>
    </submittedName>
</protein>
<reference evidence="4 5" key="1">
    <citation type="submission" date="2024-10" db="EMBL/GenBank/DDBJ databases">
        <title>The Natural Products Discovery Center: Release of the First 8490 Sequenced Strains for Exploring Actinobacteria Biosynthetic Diversity.</title>
        <authorList>
            <person name="Kalkreuter E."/>
            <person name="Kautsar S.A."/>
            <person name="Yang D."/>
            <person name="Bader C.D."/>
            <person name="Teijaro C.N."/>
            <person name="Fluegel L."/>
            <person name="Davis C.M."/>
            <person name="Simpson J.R."/>
            <person name="Lauterbach L."/>
            <person name="Steele A.D."/>
            <person name="Gui C."/>
            <person name="Meng S."/>
            <person name="Li G."/>
            <person name="Viehrig K."/>
            <person name="Ye F."/>
            <person name="Su P."/>
            <person name="Kiefer A.F."/>
            <person name="Nichols A."/>
            <person name="Cepeda A.J."/>
            <person name="Yan W."/>
            <person name="Fan B."/>
            <person name="Jiang Y."/>
            <person name="Adhikari A."/>
            <person name="Zheng C.-J."/>
            <person name="Schuster L."/>
            <person name="Cowan T.M."/>
            <person name="Smanski M.J."/>
            <person name="Chevrette M.G."/>
            <person name="De Carvalho L.P.S."/>
            <person name="Shen B."/>
        </authorList>
    </citation>
    <scope>NUCLEOTIDE SEQUENCE [LARGE SCALE GENOMIC DNA]</scope>
    <source>
        <strain evidence="4 5">NPDC050545</strain>
    </source>
</reference>
<evidence type="ECO:0000259" key="3">
    <source>
        <dbReference type="SMART" id="SM00530"/>
    </source>
</evidence>
<dbReference type="Pfam" id="PF07676">
    <property type="entry name" value="PD40"/>
    <property type="match status" value="1"/>
</dbReference>
<dbReference type="PANTHER" id="PTHR19879">
    <property type="entry name" value="TRANSCRIPTION INITIATION FACTOR TFIID"/>
    <property type="match status" value="1"/>
</dbReference>
<dbReference type="InterPro" id="IPR011659">
    <property type="entry name" value="WD40"/>
</dbReference>
<dbReference type="SUPFAM" id="SSF52540">
    <property type="entry name" value="P-loop containing nucleoside triphosphate hydrolases"/>
    <property type="match status" value="1"/>
</dbReference>
<evidence type="ECO:0000256" key="1">
    <source>
        <dbReference type="PROSITE-ProRule" id="PRU00221"/>
    </source>
</evidence>
<dbReference type="PANTHER" id="PTHR19879:SF9">
    <property type="entry name" value="TRANSCRIPTION INITIATION FACTOR TFIID SUBUNIT 5"/>
    <property type="match status" value="1"/>
</dbReference>
<dbReference type="SUPFAM" id="SSF82171">
    <property type="entry name" value="DPP6 N-terminal domain-like"/>
    <property type="match status" value="1"/>
</dbReference>
<dbReference type="InterPro" id="IPR015943">
    <property type="entry name" value="WD40/YVTN_repeat-like_dom_sf"/>
</dbReference>
<evidence type="ECO:0000313" key="5">
    <source>
        <dbReference type="Proteomes" id="UP001612741"/>
    </source>
</evidence>
<gene>
    <name evidence="4" type="ORF">ACIBG2_17760</name>
</gene>
<dbReference type="RefSeq" id="WP_397082448.1">
    <property type="nucleotide sequence ID" value="NZ_JBITGY010000004.1"/>
</dbReference>
<comment type="caution">
    <text evidence="4">The sequence shown here is derived from an EMBL/GenBank/DDBJ whole genome shotgun (WGS) entry which is preliminary data.</text>
</comment>
<sequence length="1261" mass="133944">MIEAFAFALRQLREDAGRPTYRQLAHRARYSATALQMAARGDRLPSLAVTLAFAEACGGDRQEWEQRWRSAEAILAVAPEPLDGSGETGAAGDAYSTQATAAGNTGAPYMGLAGYGTQDADQFFGRDELVADLLKQLAEQRFLALVGPSGSGKSSLLRAGLISVAREGLLPDGRPVAIVFTPGRRPLAALREALAAGPPSPQSSAPPPPSREKEGPAADDLPGGDLTGLAGRSGMLPAAPGVELLLVVDQFEEVFTLCADARERAAFFSVLLSARRAGSRVRVVLGLRGDFYGHCAAHRALARALQAATVLVTPMSAAELRQVVVKPAALRHVMVEPALVATIVAEAADRPGALPLVSHALLETWRRRRGKNLTLHAYHNAGGIHGAIAQTAEAVYVMLSPGQQDTARHLLLRLITLDADGQATRRPLRRTDLPGADEPEPILSGASAGPAPSATEAAGTADETGTVLERLARARLVTMDASVVQLAHEAVITSWPRLRDWVAADHAGLRIRQQLAEAAATWHELGHDPSSLYRGTRLANARDWAAHGHHTDLTPGERAFLDASSTAAEAEQAALRRSSRRFRALSAALALLLVAVSGTAVLAERQRRLADQRLAEAESRNLAGQAQSAAVSDTPQALRLAGQAYRRAPTAEARSSLLSIAAVPRATTNLRGPGSGKAVVLAFSPDGRMLASVDAEDSPVRIWDTARGTLLASVGTDTTAVAFSPDGRRLVFNDDAALWVWDLARHRPMAKLPGDVDGVEAVAFSFDGRQIAAHAVEPVTTSKRPLPDRAAVTVWDVADGRKRTYRGDRAMKRLETAQGEALRARAAGHSGGAQAFPFPLFPGYSHDGRIRVDLADVSGAVSIWKAGAGWQRLGTPEPWDGIWAASSDSRMLYFAQNHGRILVGDAAARTPIATLQNYPGEVSALAISPDGRLLASADSNGVISILDRTRMPLLGHGHPIHTLAYSPDSKSIAAISHNVQTAVLTWDLATRKPRTLVPPPSRPDSFLAFAYGPDGRALALGEHSTIANTTTRRQPGKIRLRDRLTGTQLGVLSLPPKAPMPTELVFSPSGRHLLGPAADTQTAYLWDVRTRTLLRGPMECAGAAFTPQGDQFICLDQDRIAVHDIPAAGAPPSPPDRTRHAPGPVRRSIYSPDGRHLATLSDGRLTLWDARRRTKIPAPPNYPGLPSAVAFSSDGRLLAVAGSDGSLLLWDLNQRTTWATLTGHTQAVTSLAFSPDGTTLASGSADQTIIVWPLHPGALLR</sequence>
<evidence type="ECO:0000256" key="2">
    <source>
        <dbReference type="SAM" id="MobiDB-lite"/>
    </source>
</evidence>
<dbReference type="EMBL" id="JBITGY010000004">
    <property type="protein sequence ID" value="MFI6499237.1"/>
    <property type="molecule type" value="Genomic_DNA"/>
</dbReference>
<dbReference type="SMART" id="SM00530">
    <property type="entry name" value="HTH_XRE"/>
    <property type="match status" value="1"/>
</dbReference>